<comment type="caution">
    <text evidence="2">The sequence shown here is derived from an EMBL/GenBank/DDBJ whole genome shotgun (WGS) entry which is preliminary data.</text>
</comment>
<dbReference type="InterPro" id="IPR036928">
    <property type="entry name" value="AS_sf"/>
</dbReference>
<evidence type="ECO:0000313" key="2">
    <source>
        <dbReference type="EMBL" id="MFD1095405.1"/>
    </source>
</evidence>
<keyword evidence="3" id="KW-1185">Reference proteome</keyword>
<protein>
    <submittedName>
        <fullName evidence="2">Amidase family protein</fullName>
    </submittedName>
</protein>
<organism evidence="2 3">
    <name type="scientific">Salegentibacter chungangensis</name>
    <dbReference type="NCBI Taxonomy" id="1335724"/>
    <lineage>
        <taxon>Bacteria</taxon>
        <taxon>Pseudomonadati</taxon>
        <taxon>Bacteroidota</taxon>
        <taxon>Flavobacteriia</taxon>
        <taxon>Flavobacteriales</taxon>
        <taxon>Flavobacteriaceae</taxon>
        <taxon>Salegentibacter</taxon>
    </lineage>
</organism>
<dbReference type="PANTHER" id="PTHR42678:SF34">
    <property type="entry name" value="OS04G0183300 PROTEIN"/>
    <property type="match status" value="1"/>
</dbReference>
<proteinExistence type="predicted"/>
<dbReference type="Pfam" id="PF01425">
    <property type="entry name" value="Amidase"/>
    <property type="match status" value="1"/>
</dbReference>
<feature type="domain" description="Amidase" evidence="1">
    <location>
        <begin position="95"/>
        <end position="376"/>
    </location>
</feature>
<accession>A0ABW3NRY3</accession>
<dbReference type="Gene3D" id="3.90.1300.10">
    <property type="entry name" value="Amidase signature (AS) domain"/>
    <property type="match status" value="1"/>
</dbReference>
<sequence>MHRFLFFLFLTAGILNAQNKTEKEKDSIKEKEYKVLDSRFINVDSLWAPFDRELDNFGKSRYSEVAPYIFEKDIPEIQKAVKNSKFTYEELALYYLYRIRKFDRENKLSLNSVISVNPEILAEARKKDQLRKKSVSRNSIYGIPVLLKDNINTESVPTTAGAEVLKNNQTSDAYITKRLKENGALILGKANLSEWAYFFCGDCPSGYSAMGGQTLNPYGRKILDTGGSSSGSAVAVAANLAPVAVGSETSGSILSPASQNSVVGLKPTIGVLSRGGIIPISGTLDTPGPITRSVIDNAILLSAMSGRDSLDNSTKANPKAITDYQKKLKKLKGTSLKGKRFGAIKGLMKDSVYSRAVSDLRKAGAEIIEFQAEEIQLPNFLRLLNLDMKKDLPAYFKNYAGDVPVNSVKDVLLYNYQDKENRAPYGQALFEGIVQDTATAEEFAAIKDTLKTNGRKFFDVPMKKYNLDAILSVNNKHAGFAAVAKYPAITVPMGFSENNAPKGITFIARPFMETELLQWAYIFEMSTKYRKPPEKYTD</sequence>
<dbReference type="RefSeq" id="WP_380744121.1">
    <property type="nucleotide sequence ID" value="NZ_JBHTLI010000001.1"/>
</dbReference>
<name>A0ABW3NRY3_9FLAO</name>
<evidence type="ECO:0000313" key="3">
    <source>
        <dbReference type="Proteomes" id="UP001597131"/>
    </source>
</evidence>
<dbReference type="EMBL" id="JBHTLI010000001">
    <property type="protein sequence ID" value="MFD1095405.1"/>
    <property type="molecule type" value="Genomic_DNA"/>
</dbReference>
<dbReference type="SUPFAM" id="SSF75304">
    <property type="entry name" value="Amidase signature (AS) enzymes"/>
    <property type="match status" value="1"/>
</dbReference>
<dbReference type="InterPro" id="IPR023631">
    <property type="entry name" value="Amidase_dom"/>
</dbReference>
<dbReference type="Proteomes" id="UP001597131">
    <property type="component" value="Unassembled WGS sequence"/>
</dbReference>
<reference evidence="3" key="1">
    <citation type="journal article" date="2019" name="Int. J. Syst. Evol. Microbiol.">
        <title>The Global Catalogue of Microorganisms (GCM) 10K type strain sequencing project: providing services to taxonomists for standard genome sequencing and annotation.</title>
        <authorList>
            <consortium name="The Broad Institute Genomics Platform"/>
            <consortium name="The Broad Institute Genome Sequencing Center for Infectious Disease"/>
            <person name="Wu L."/>
            <person name="Ma J."/>
        </authorList>
    </citation>
    <scope>NUCLEOTIDE SEQUENCE [LARGE SCALE GENOMIC DNA]</scope>
    <source>
        <strain evidence="3">CCUG 64793</strain>
    </source>
</reference>
<evidence type="ECO:0000259" key="1">
    <source>
        <dbReference type="Pfam" id="PF01425"/>
    </source>
</evidence>
<dbReference type="PANTHER" id="PTHR42678">
    <property type="entry name" value="AMIDASE"/>
    <property type="match status" value="1"/>
</dbReference>
<gene>
    <name evidence="2" type="ORF">ACFQ3Q_06580</name>
</gene>